<accession>A0AAE1MKD7</accession>
<keyword evidence="12" id="KW-0418">Kinase</keyword>
<dbReference type="EMBL" id="JAWXYG010000007">
    <property type="protein sequence ID" value="KAK4268629.1"/>
    <property type="molecule type" value="Genomic_DNA"/>
</dbReference>
<evidence type="ECO:0000313" key="24">
    <source>
        <dbReference type="Proteomes" id="UP001293593"/>
    </source>
</evidence>
<keyword evidence="4 21" id="KW-0723">Serine/threonine-protein kinase</keyword>
<proteinExistence type="inferred from homology"/>
<evidence type="ECO:0000256" key="16">
    <source>
        <dbReference type="ARBA" id="ARBA00023170"/>
    </source>
</evidence>
<dbReference type="InterPro" id="IPR051809">
    <property type="entry name" value="Plant_receptor-like_S/T_kinase"/>
</dbReference>
<dbReference type="EC" id="2.7.11.1" evidence="2"/>
<dbReference type="Pfam" id="PF00069">
    <property type="entry name" value="Pkinase"/>
    <property type="match status" value="1"/>
</dbReference>
<reference evidence="23" key="1">
    <citation type="submission" date="2023-10" db="EMBL/GenBank/DDBJ databases">
        <title>Chromosome-level genome of the transformable northern wattle, Acacia crassicarpa.</title>
        <authorList>
            <person name="Massaro I."/>
            <person name="Sinha N.R."/>
            <person name="Poethig S."/>
            <person name="Leichty A.R."/>
        </authorList>
    </citation>
    <scope>NUCLEOTIDE SEQUENCE</scope>
    <source>
        <strain evidence="23">Acra3RX</strain>
        <tissue evidence="23">Leaf</tissue>
    </source>
</reference>
<keyword evidence="8" id="KW-0812">Transmembrane</keyword>
<evidence type="ECO:0000256" key="15">
    <source>
        <dbReference type="ARBA" id="ARBA00023136"/>
    </source>
</evidence>
<evidence type="ECO:0000256" key="20">
    <source>
        <dbReference type="PROSITE-ProRule" id="PRU10141"/>
    </source>
</evidence>
<dbReference type="FunFam" id="1.10.510.10:FF:000358">
    <property type="entry name" value="Putative leucine-rich repeat receptor-like serine/threonine-protein kinase"/>
    <property type="match status" value="1"/>
</dbReference>
<evidence type="ECO:0000256" key="19">
    <source>
        <dbReference type="ARBA" id="ARBA00048679"/>
    </source>
</evidence>
<keyword evidence="7" id="KW-0808">Transferase</keyword>
<evidence type="ECO:0000256" key="7">
    <source>
        <dbReference type="ARBA" id="ARBA00022679"/>
    </source>
</evidence>
<evidence type="ECO:0000256" key="3">
    <source>
        <dbReference type="ARBA" id="ARBA00022475"/>
    </source>
</evidence>
<dbReference type="PROSITE" id="PS00107">
    <property type="entry name" value="PROTEIN_KINASE_ATP"/>
    <property type="match status" value="1"/>
</dbReference>
<dbReference type="Proteomes" id="UP001293593">
    <property type="component" value="Unassembled WGS sequence"/>
</dbReference>
<dbReference type="InterPro" id="IPR011009">
    <property type="entry name" value="Kinase-like_dom_sf"/>
</dbReference>
<evidence type="ECO:0000256" key="21">
    <source>
        <dbReference type="RuleBase" id="RU000304"/>
    </source>
</evidence>
<evidence type="ECO:0000256" key="10">
    <source>
        <dbReference type="ARBA" id="ARBA00022737"/>
    </source>
</evidence>
<evidence type="ECO:0000256" key="13">
    <source>
        <dbReference type="ARBA" id="ARBA00022840"/>
    </source>
</evidence>
<evidence type="ECO:0000256" key="6">
    <source>
        <dbReference type="ARBA" id="ARBA00022614"/>
    </source>
</evidence>
<evidence type="ECO:0000256" key="2">
    <source>
        <dbReference type="ARBA" id="ARBA00012513"/>
    </source>
</evidence>
<comment type="subcellular location">
    <subcellularLocation>
        <location evidence="1">Cell membrane</location>
        <topology evidence="1">Single-pass membrane protein</topology>
    </subcellularLocation>
</comment>
<name>A0AAE1MKD7_9FABA</name>
<evidence type="ECO:0000256" key="4">
    <source>
        <dbReference type="ARBA" id="ARBA00022527"/>
    </source>
</evidence>
<keyword evidence="5" id="KW-0597">Phosphoprotein</keyword>
<evidence type="ECO:0000256" key="17">
    <source>
        <dbReference type="ARBA" id="ARBA00023180"/>
    </source>
</evidence>
<keyword evidence="16" id="KW-0675">Receptor</keyword>
<protein>
    <recommendedName>
        <fullName evidence="2">non-specific serine/threonine protein kinase</fullName>
        <ecNumber evidence="2">2.7.11.1</ecNumber>
    </recommendedName>
</protein>
<keyword evidence="6" id="KW-0433">Leucine-rich repeat</keyword>
<feature type="domain" description="Protein kinase" evidence="22">
    <location>
        <begin position="34"/>
        <end position="294"/>
    </location>
</feature>
<keyword evidence="13 20" id="KW-0067">ATP-binding</keyword>
<comment type="caution">
    <text evidence="23">The sequence shown here is derived from an EMBL/GenBank/DDBJ whole genome shotgun (WGS) entry which is preliminary data.</text>
</comment>
<keyword evidence="3" id="KW-1003">Cell membrane</keyword>
<comment type="catalytic activity">
    <reaction evidence="18">
        <text>L-threonyl-[protein] + ATP = O-phospho-L-threonyl-[protein] + ADP + H(+)</text>
        <dbReference type="Rhea" id="RHEA:46608"/>
        <dbReference type="Rhea" id="RHEA-COMP:11060"/>
        <dbReference type="Rhea" id="RHEA-COMP:11605"/>
        <dbReference type="ChEBI" id="CHEBI:15378"/>
        <dbReference type="ChEBI" id="CHEBI:30013"/>
        <dbReference type="ChEBI" id="CHEBI:30616"/>
        <dbReference type="ChEBI" id="CHEBI:61977"/>
        <dbReference type="ChEBI" id="CHEBI:456216"/>
        <dbReference type="EC" id="2.7.11.1"/>
    </reaction>
</comment>
<dbReference type="Gene3D" id="1.10.510.10">
    <property type="entry name" value="Transferase(Phosphotransferase) domain 1"/>
    <property type="match status" value="1"/>
</dbReference>
<keyword evidence="14" id="KW-1133">Transmembrane helix</keyword>
<sequence length="294" mass="32434">MVKRTRGSEAGVITTGDLNSEISYREIARCTDGFSQDNLIGSGSFGLVYKGTLASNGAFVAVKVLNLQQRGASRSFIDECIALRSIRHRNLLKIVSAVSSIDHQGHDFKTLVFEFMSNGNLDDWIHQKDKVQQESKRLTFIQRLNIAIDVACALEYLHNFCQTPVVHCDVKPSNVLLDDDLVAHVGDFGLATLLYEESSDSSTSKENSTMSCCLKGSIGYIPPEYGMGGQPSTLGDIYSYGILLMEIFTGKRPTDDEFEGGMGIHQYAEMALPNHAMEIADPCLLSEEEEEEEE</sequence>
<keyword evidence="24" id="KW-1185">Reference proteome</keyword>
<dbReference type="InterPro" id="IPR017441">
    <property type="entry name" value="Protein_kinase_ATP_BS"/>
</dbReference>
<dbReference type="PROSITE" id="PS00108">
    <property type="entry name" value="PROTEIN_KINASE_ST"/>
    <property type="match status" value="1"/>
</dbReference>
<keyword evidence="9" id="KW-0732">Signal</keyword>
<evidence type="ECO:0000256" key="14">
    <source>
        <dbReference type="ARBA" id="ARBA00022989"/>
    </source>
</evidence>
<dbReference type="PROSITE" id="PS50011">
    <property type="entry name" value="PROTEIN_KINASE_DOM"/>
    <property type="match status" value="1"/>
</dbReference>
<dbReference type="InterPro" id="IPR008271">
    <property type="entry name" value="Ser/Thr_kinase_AS"/>
</dbReference>
<keyword evidence="15" id="KW-0472">Membrane</keyword>
<dbReference type="SMART" id="SM00220">
    <property type="entry name" value="S_TKc"/>
    <property type="match status" value="1"/>
</dbReference>
<evidence type="ECO:0000256" key="18">
    <source>
        <dbReference type="ARBA" id="ARBA00047899"/>
    </source>
</evidence>
<evidence type="ECO:0000256" key="5">
    <source>
        <dbReference type="ARBA" id="ARBA00022553"/>
    </source>
</evidence>
<dbReference type="InterPro" id="IPR000719">
    <property type="entry name" value="Prot_kinase_dom"/>
</dbReference>
<evidence type="ECO:0000256" key="12">
    <source>
        <dbReference type="ARBA" id="ARBA00022777"/>
    </source>
</evidence>
<feature type="binding site" evidence="20">
    <location>
        <position position="63"/>
    </location>
    <ligand>
        <name>ATP</name>
        <dbReference type="ChEBI" id="CHEBI:30616"/>
    </ligand>
</feature>
<evidence type="ECO:0000259" key="22">
    <source>
        <dbReference type="PROSITE" id="PS50011"/>
    </source>
</evidence>
<dbReference type="AlphaFoldDB" id="A0AAE1MKD7"/>
<dbReference type="SUPFAM" id="SSF56112">
    <property type="entry name" value="Protein kinase-like (PK-like)"/>
    <property type="match status" value="1"/>
</dbReference>
<keyword evidence="11 20" id="KW-0547">Nucleotide-binding</keyword>
<evidence type="ECO:0000256" key="11">
    <source>
        <dbReference type="ARBA" id="ARBA00022741"/>
    </source>
</evidence>
<dbReference type="GO" id="GO:0005886">
    <property type="term" value="C:plasma membrane"/>
    <property type="evidence" value="ECO:0007669"/>
    <property type="project" value="UniProtKB-SubCell"/>
</dbReference>
<organism evidence="23 24">
    <name type="scientific">Acacia crassicarpa</name>
    <name type="common">northern wattle</name>
    <dbReference type="NCBI Taxonomy" id="499986"/>
    <lineage>
        <taxon>Eukaryota</taxon>
        <taxon>Viridiplantae</taxon>
        <taxon>Streptophyta</taxon>
        <taxon>Embryophyta</taxon>
        <taxon>Tracheophyta</taxon>
        <taxon>Spermatophyta</taxon>
        <taxon>Magnoliopsida</taxon>
        <taxon>eudicotyledons</taxon>
        <taxon>Gunneridae</taxon>
        <taxon>Pentapetalae</taxon>
        <taxon>rosids</taxon>
        <taxon>fabids</taxon>
        <taxon>Fabales</taxon>
        <taxon>Fabaceae</taxon>
        <taxon>Caesalpinioideae</taxon>
        <taxon>mimosoid clade</taxon>
        <taxon>Acacieae</taxon>
        <taxon>Acacia</taxon>
    </lineage>
</organism>
<dbReference type="PANTHER" id="PTHR27008:SF499">
    <property type="entry name" value="OS06G0581500 PROTEIN"/>
    <property type="match status" value="1"/>
</dbReference>
<keyword evidence="17" id="KW-0325">Glycoprotein</keyword>
<gene>
    <name evidence="23" type="ORF">QN277_025250</name>
</gene>
<evidence type="ECO:0000256" key="8">
    <source>
        <dbReference type="ARBA" id="ARBA00022692"/>
    </source>
</evidence>
<evidence type="ECO:0000256" key="1">
    <source>
        <dbReference type="ARBA" id="ARBA00004162"/>
    </source>
</evidence>
<keyword evidence="10" id="KW-0677">Repeat</keyword>
<dbReference type="Gene3D" id="3.30.200.20">
    <property type="entry name" value="Phosphorylase Kinase, domain 1"/>
    <property type="match status" value="1"/>
</dbReference>
<evidence type="ECO:0000256" key="9">
    <source>
        <dbReference type="ARBA" id="ARBA00022729"/>
    </source>
</evidence>
<dbReference type="GO" id="GO:0004674">
    <property type="term" value="F:protein serine/threonine kinase activity"/>
    <property type="evidence" value="ECO:0007669"/>
    <property type="project" value="UniProtKB-KW"/>
</dbReference>
<dbReference type="FunFam" id="3.30.200.20:FF:000432">
    <property type="entry name" value="LRR receptor-like serine/threonine-protein kinase EFR"/>
    <property type="match status" value="1"/>
</dbReference>
<dbReference type="PANTHER" id="PTHR27008">
    <property type="entry name" value="OS04G0122200 PROTEIN"/>
    <property type="match status" value="1"/>
</dbReference>
<dbReference type="GO" id="GO:0005524">
    <property type="term" value="F:ATP binding"/>
    <property type="evidence" value="ECO:0007669"/>
    <property type="project" value="UniProtKB-UniRule"/>
</dbReference>
<comment type="catalytic activity">
    <reaction evidence="19">
        <text>L-seryl-[protein] + ATP = O-phospho-L-seryl-[protein] + ADP + H(+)</text>
        <dbReference type="Rhea" id="RHEA:17989"/>
        <dbReference type="Rhea" id="RHEA-COMP:9863"/>
        <dbReference type="Rhea" id="RHEA-COMP:11604"/>
        <dbReference type="ChEBI" id="CHEBI:15378"/>
        <dbReference type="ChEBI" id="CHEBI:29999"/>
        <dbReference type="ChEBI" id="CHEBI:30616"/>
        <dbReference type="ChEBI" id="CHEBI:83421"/>
        <dbReference type="ChEBI" id="CHEBI:456216"/>
        <dbReference type="EC" id="2.7.11.1"/>
    </reaction>
</comment>
<comment type="similarity">
    <text evidence="21">Belongs to the protein kinase superfamily.</text>
</comment>
<evidence type="ECO:0000313" key="23">
    <source>
        <dbReference type="EMBL" id="KAK4268629.1"/>
    </source>
</evidence>